<keyword evidence="1" id="KW-0175">Coiled coil</keyword>
<dbReference type="GeneID" id="19017820"/>
<dbReference type="Proteomes" id="UP000198341">
    <property type="component" value="Chromosome 1"/>
</dbReference>
<gene>
    <name evidence="2" type="ORF">Bathy01g00840</name>
</gene>
<dbReference type="RefSeq" id="XP_007515325.1">
    <property type="nucleotide sequence ID" value="XM_007515263.1"/>
</dbReference>
<dbReference type="EMBL" id="FO082278">
    <property type="protein sequence ID" value="CCO14204.1"/>
    <property type="molecule type" value="Genomic_DNA"/>
</dbReference>
<dbReference type="PANTHER" id="PTHR43462:SF2">
    <property type="entry name" value="THREONYL AND ALANYL TRNA SYNTHETASE SECOND ADDITIONAL DOMAIN-CONTAINING PROTEIN"/>
    <property type="match status" value="1"/>
</dbReference>
<dbReference type="AlphaFoldDB" id="K8E9B5"/>
<dbReference type="Gene3D" id="3.30.980.10">
    <property type="entry name" value="Threonyl-trna Synthetase, Chain A, domain 2"/>
    <property type="match status" value="1"/>
</dbReference>
<dbReference type="InterPro" id="IPR009000">
    <property type="entry name" value="Transl_B-barrel_sf"/>
</dbReference>
<evidence type="ECO:0008006" key="4">
    <source>
        <dbReference type="Google" id="ProtNLM"/>
    </source>
</evidence>
<dbReference type="InterPro" id="IPR051335">
    <property type="entry name" value="Alanyl-tRNA_Editing_Enzymes"/>
</dbReference>
<evidence type="ECO:0000313" key="2">
    <source>
        <dbReference type="EMBL" id="CCO14204.1"/>
    </source>
</evidence>
<proteinExistence type="predicted"/>
<keyword evidence="3" id="KW-1185">Reference proteome</keyword>
<reference evidence="2 3" key="1">
    <citation type="submission" date="2011-10" db="EMBL/GenBank/DDBJ databases">
        <authorList>
            <person name="Genoscope - CEA"/>
        </authorList>
    </citation>
    <scope>NUCLEOTIDE SEQUENCE [LARGE SCALE GENOMIC DNA]</scope>
    <source>
        <strain evidence="2 3">RCC 1105</strain>
    </source>
</reference>
<dbReference type="SUPFAM" id="SSF50447">
    <property type="entry name" value="Translation proteins"/>
    <property type="match status" value="1"/>
</dbReference>
<dbReference type="Gene3D" id="2.40.30.130">
    <property type="match status" value="1"/>
</dbReference>
<dbReference type="eggNOG" id="KOG2105">
    <property type="taxonomic scope" value="Eukaryota"/>
</dbReference>
<name>K8E9B5_9CHLO</name>
<dbReference type="SUPFAM" id="SSF55186">
    <property type="entry name" value="ThrRS/AlaRS common domain"/>
    <property type="match status" value="1"/>
</dbReference>
<protein>
    <recommendedName>
        <fullName evidence="4">Threonyl/alanyl tRNA synthetase SAD domain-containing protein</fullName>
    </recommendedName>
</protein>
<dbReference type="OrthoDB" id="288942at2759"/>
<feature type="coiled-coil region" evidence="1">
    <location>
        <begin position="200"/>
        <end position="227"/>
    </location>
</feature>
<evidence type="ECO:0000313" key="3">
    <source>
        <dbReference type="Proteomes" id="UP000198341"/>
    </source>
</evidence>
<dbReference type="GO" id="GO:0000166">
    <property type="term" value="F:nucleotide binding"/>
    <property type="evidence" value="ECO:0007669"/>
    <property type="project" value="InterPro"/>
</dbReference>
<dbReference type="STRING" id="41875.K8E9B5"/>
<sequence>MSVKTELAYLRDTYAFKTSSSSDDDVSTVLDVLKTTKINEDDDDERWYSYGYEIVLDRTIAYPAGGGQPSDVGTISIDTNTRRWMFDFEEVRMDKETKQVLHRGTFRRRRNEEEENDDDVFDVDEMKGKPCSIEIDENVRMAHAKMHTAGHLLDVAVALIPGLEKLVATKGSHGVADAYVEYKGNARTFSGIEDDDEKLIRLINEHLEKLIEQNDVVKAEYLAYEDAKRACGGSLPSYVSPDAEESPRVVTVAGCGCPCGGTHVKSSKELKRVTAVGFRVKKGQTRIRYEVDI</sequence>
<evidence type="ECO:0000256" key="1">
    <source>
        <dbReference type="SAM" id="Coils"/>
    </source>
</evidence>
<accession>K8E9B5</accession>
<dbReference type="InterPro" id="IPR018163">
    <property type="entry name" value="Thr/Ala-tRNA-synth_IIc_edit"/>
</dbReference>
<dbReference type="PANTHER" id="PTHR43462">
    <property type="entry name" value="ALANYL-TRNA EDITING PROTEIN"/>
    <property type="match status" value="1"/>
</dbReference>
<organism evidence="2 3">
    <name type="scientific">Bathycoccus prasinos</name>
    <dbReference type="NCBI Taxonomy" id="41875"/>
    <lineage>
        <taxon>Eukaryota</taxon>
        <taxon>Viridiplantae</taxon>
        <taxon>Chlorophyta</taxon>
        <taxon>Mamiellophyceae</taxon>
        <taxon>Mamiellales</taxon>
        <taxon>Bathycoccaceae</taxon>
        <taxon>Bathycoccus</taxon>
    </lineage>
</organism>
<dbReference type="KEGG" id="bpg:Bathy01g00840"/>